<dbReference type="GO" id="GO:0048731">
    <property type="term" value="P:system development"/>
    <property type="evidence" value="ECO:0007669"/>
    <property type="project" value="UniProtKB-ARBA"/>
</dbReference>
<dbReference type="Gene3D" id="1.25.40.10">
    <property type="entry name" value="Tetratricopeptide repeat domain"/>
    <property type="match status" value="4"/>
</dbReference>
<dbReference type="InterPro" id="IPR046960">
    <property type="entry name" value="PPR_At4g14850-like_plant"/>
</dbReference>
<gene>
    <name evidence="3" type="ORF">SELMODRAFT_31893</name>
</gene>
<dbReference type="Pfam" id="PF01535">
    <property type="entry name" value="PPR"/>
    <property type="match status" value="6"/>
</dbReference>
<keyword evidence="4" id="KW-1185">Reference proteome</keyword>
<feature type="repeat" description="PPR" evidence="2">
    <location>
        <begin position="102"/>
        <end position="136"/>
    </location>
</feature>
<dbReference type="InterPro" id="IPR002885">
    <property type="entry name" value="PPR_rpt"/>
</dbReference>
<dbReference type="KEGG" id="smo:SELMODRAFT_31893"/>
<sequence>IPTSAAYAAALRQCADLGALQEGRRIHAHIASHGLDRDTFLGNTLVQMYGACSSARDALQALERIRERNVYSWTIMVKAYAQSGHLEDARRTFDQMPAWNASVVTWTVMVSGYAQHGCLDEAAALFESMPNKDAPTSSWAWNALIAGFGELGDLQSARRLFEAMPVRDIASWNSIITGYAENGCLDDAKSLFDAAEEQNIVSWNSMIRAYSRNAEVERARGVFDRMPGRDTVSWNVMIAAYLQHGSLDPAKDLFDLSPQRDTVTETAMVYGYAQAGHLAVSSAIFESMKEKDSVAWNVMIVAYAQNGFLAEAAELFQSMQLHGIKPNSVTYLNILCACSYAGLVIDACCYLRSSIGDYWIAPKMDHFVCLVDILGRAGMIAEAEEALRGMPYEADSIAWLTMLAACKNHGESRRGTAAAAAIHELEPGAAALYLLSSN</sequence>
<dbReference type="Gramene" id="EFJ34529">
    <property type="protein sequence ID" value="EFJ34529"/>
    <property type="gene ID" value="SELMODRAFT_31893"/>
</dbReference>
<reference evidence="3 4" key="1">
    <citation type="journal article" date="2011" name="Science">
        <title>The Selaginella genome identifies genetic changes associated with the evolution of vascular plants.</title>
        <authorList>
            <person name="Banks J.A."/>
            <person name="Nishiyama T."/>
            <person name="Hasebe M."/>
            <person name="Bowman J.L."/>
            <person name="Gribskov M."/>
            <person name="dePamphilis C."/>
            <person name="Albert V.A."/>
            <person name="Aono N."/>
            <person name="Aoyama T."/>
            <person name="Ambrose B.A."/>
            <person name="Ashton N.W."/>
            <person name="Axtell M.J."/>
            <person name="Barker E."/>
            <person name="Barker M.S."/>
            <person name="Bennetzen J.L."/>
            <person name="Bonawitz N.D."/>
            <person name="Chapple C."/>
            <person name="Cheng C."/>
            <person name="Correa L.G."/>
            <person name="Dacre M."/>
            <person name="DeBarry J."/>
            <person name="Dreyer I."/>
            <person name="Elias M."/>
            <person name="Engstrom E.M."/>
            <person name="Estelle M."/>
            <person name="Feng L."/>
            <person name="Finet C."/>
            <person name="Floyd S.K."/>
            <person name="Frommer W.B."/>
            <person name="Fujita T."/>
            <person name="Gramzow L."/>
            <person name="Gutensohn M."/>
            <person name="Harholt J."/>
            <person name="Hattori M."/>
            <person name="Heyl A."/>
            <person name="Hirai T."/>
            <person name="Hiwatashi Y."/>
            <person name="Ishikawa M."/>
            <person name="Iwata M."/>
            <person name="Karol K.G."/>
            <person name="Koehler B."/>
            <person name="Kolukisaoglu U."/>
            <person name="Kubo M."/>
            <person name="Kurata T."/>
            <person name="Lalonde S."/>
            <person name="Li K."/>
            <person name="Li Y."/>
            <person name="Litt A."/>
            <person name="Lyons E."/>
            <person name="Manning G."/>
            <person name="Maruyama T."/>
            <person name="Michael T.P."/>
            <person name="Mikami K."/>
            <person name="Miyazaki S."/>
            <person name="Morinaga S."/>
            <person name="Murata T."/>
            <person name="Mueller-Roeber B."/>
            <person name="Nelson D.R."/>
            <person name="Obara M."/>
            <person name="Oguri Y."/>
            <person name="Olmstead R.G."/>
            <person name="Onodera N."/>
            <person name="Petersen B.L."/>
            <person name="Pils B."/>
            <person name="Prigge M."/>
            <person name="Rensing S.A."/>
            <person name="Riano-Pachon D.M."/>
            <person name="Roberts A.W."/>
            <person name="Sato Y."/>
            <person name="Scheller H.V."/>
            <person name="Schulz B."/>
            <person name="Schulz C."/>
            <person name="Shakirov E.V."/>
            <person name="Shibagaki N."/>
            <person name="Shinohara N."/>
            <person name="Shippen D.E."/>
            <person name="Soerensen I."/>
            <person name="Sotooka R."/>
            <person name="Sugimoto N."/>
            <person name="Sugita M."/>
            <person name="Sumikawa N."/>
            <person name="Tanurdzic M."/>
            <person name="Theissen G."/>
            <person name="Ulvskov P."/>
            <person name="Wakazuki S."/>
            <person name="Weng J.K."/>
            <person name="Willats W.W."/>
            <person name="Wipf D."/>
            <person name="Wolf P.G."/>
            <person name="Yang L."/>
            <person name="Zimmer A.D."/>
            <person name="Zhu Q."/>
            <person name="Mitros T."/>
            <person name="Hellsten U."/>
            <person name="Loque D."/>
            <person name="Otillar R."/>
            <person name="Salamov A."/>
            <person name="Schmutz J."/>
            <person name="Shapiro H."/>
            <person name="Lindquist E."/>
            <person name="Lucas S."/>
            <person name="Rokhsar D."/>
            <person name="Grigoriev I.V."/>
        </authorList>
    </citation>
    <scope>NUCLEOTIDE SEQUENCE [LARGE SCALE GENOMIC DNA]</scope>
</reference>
<dbReference type="SUPFAM" id="SSF48452">
    <property type="entry name" value="TPR-like"/>
    <property type="match status" value="1"/>
</dbReference>
<name>D8R070_SELML</name>
<keyword evidence="1" id="KW-0677">Repeat</keyword>
<evidence type="ECO:0008006" key="5">
    <source>
        <dbReference type="Google" id="ProtNLM"/>
    </source>
</evidence>
<dbReference type="PROSITE" id="PS51375">
    <property type="entry name" value="PPR"/>
    <property type="match status" value="5"/>
</dbReference>
<dbReference type="AlphaFoldDB" id="D8R070"/>
<feature type="non-terminal residue" evidence="3">
    <location>
        <position position="1"/>
    </location>
</feature>
<dbReference type="GO" id="GO:0003723">
    <property type="term" value="F:RNA binding"/>
    <property type="evidence" value="ECO:0007669"/>
    <property type="project" value="InterPro"/>
</dbReference>
<accession>D8R070</accession>
<dbReference type="EMBL" id="GL377569">
    <property type="protein sequence ID" value="EFJ34529.1"/>
    <property type="molecule type" value="Genomic_DNA"/>
</dbReference>
<feature type="repeat" description="PPR" evidence="2">
    <location>
        <begin position="137"/>
        <end position="171"/>
    </location>
</feature>
<dbReference type="PANTHER" id="PTHR47926:SF533">
    <property type="entry name" value="DYW DOMAIN-CONTAINING PROTEIN"/>
    <property type="match status" value="1"/>
</dbReference>
<dbReference type="NCBIfam" id="TIGR00756">
    <property type="entry name" value="PPR"/>
    <property type="match status" value="6"/>
</dbReference>
<feature type="non-terminal residue" evidence="3">
    <location>
        <position position="438"/>
    </location>
</feature>
<evidence type="ECO:0000313" key="3">
    <source>
        <dbReference type="EMBL" id="EFJ34529.1"/>
    </source>
</evidence>
<dbReference type="eggNOG" id="KOG4197">
    <property type="taxonomic scope" value="Eukaryota"/>
</dbReference>
<proteinExistence type="predicted"/>
<feature type="repeat" description="PPR" evidence="2">
    <location>
        <begin position="69"/>
        <end position="99"/>
    </location>
</feature>
<feature type="repeat" description="PPR" evidence="2">
    <location>
        <begin position="199"/>
        <end position="233"/>
    </location>
</feature>
<dbReference type="Proteomes" id="UP000001514">
    <property type="component" value="Unassembled WGS sequence"/>
</dbReference>
<evidence type="ECO:0000256" key="2">
    <source>
        <dbReference type="PROSITE-ProRule" id="PRU00708"/>
    </source>
</evidence>
<dbReference type="InterPro" id="IPR011990">
    <property type="entry name" value="TPR-like_helical_dom_sf"/>
</dbReference>
<protein>
    <recommendedName>
        <fullName evidence="5">Pentacotripeptide-repeat region of PRORP domain-containing protein</fullName>
    </recommendedName>
</protein>
<dbReference type="HOGENOM" id="CLU_002706_0_0_1"/>
<dbReference type="GO" id="GO:0009451">
    <property type="term" value="P:RNA modification"/>
    <property type="evidence" value="ECO:0007669"/>
    <property type="project" value="InterPro"/>
</dbReference>
<evidence type="ECO:0000256" key="1">
    <source>
        <dbReference type="ARBA" id="ARBA00022737"/>
    </source>
</evidence>
<dbReference type="PANTHER" id="PTHR47926">
    <property type="entry name" value="PENTATRICOPEPTIDE REPEAT-CONTAINING PROTEIN"/>
    <property type="match status" value="1"/>
</dbReference>
<feature type="repeat" description="PPR" evidence="2">
    <location>
        <begin position="292"/>
        <end position="326"/>
    </location>
</feature>
<dbReference type="Pfam" id="PF13041">
    <property type="entry name" value="PPR_2"/>
    <property type="match status" value="1"/>
</dbReference>
<organism evidence="4">
    <name type="scientific">Selaginella moellendorffii</name>
    <name type="common">Spikemoss</name>
    <dbReference type="NCBI Taxonomy" id="88036"/>
    <lineage>
        <taxon>Eukaryota</taxon>
        <taxon>Viridiplantae</taxon>
        <taxon>Streptophyta</taxon>
        <taxon>Embryophyta</taxon>
        <taxon>Tracheophyta</taxon>
        <taxon>Lycopodiopsida</taxon>
        <taxon>Selaginellales</taxon>
        <taxon>Selaginellaceae</taxon>
        <taxon>Selaginella</taxon>
    </lineage>
</organism>
<evidence type="ECO:0000313" key="4">
    <source>
        <dbReference type="Proteomes" id="UP000001514"/>
    </source>
</evidence>
<dbReference type="InParanoid" id="D8R070"/>
<dbReference type="FunFam" id="1.25.40.10:FF:000158">
    <property type="entry name" value="pentatricopeptide repeat-containing protein At2g33680"/>
    <property type="match status" value="1"/>
</dbReference>